<evidence type="ECO:0000256" key="5">
    <source>
        <dbReference type="ARBA" id="ARBA00022856"/>
    </source>
</evidence>
<feature type="transmembrane region" description="Helical" evidence="9">
    <location>
        <begin position="111"/>
        <end position="132"/>
    </location>
</feature>
<keyword evidence="10" id="KW-0762">Sugar transport</keyword>
<dbReference type="InterPro" id="IPR000515">
    <property type="entry name" value="MetI-like"/>
</dbReference>
<dbReference type="InterPro" id="IPR035906">
    <property type="entry name" value="MetI-like_sf"/>
</dbReference>
<gene>
    <name evidence="10" type="ORF">JCM5805K_1347</name>
</gene>
<keyword evidence="6" id="KW-0653">Protein transport</keyword>
<keyword evidence="2 9" id="KW-0813">Transport</keyword>
<evidence type="ECO:0000256" key="3">
    <source>
        <dbReference type="ARBA" id="ARBA00022475"/>
    </source>
</evidence>
<keyword evidence="7 9" id="KW-1133">Transmembrane helix</keyword>
<comment type="similarity">
    <text evidence="9">Belongs to the binding-protein-dependent transport system permease family.</text>
</comment>
<comment type="subcellular location">
    <subcellularLocation>
        <location evidence="1 9">Cell membrane</location>
        <topology evidence="1 9">Multi-pass membrane protein</topology>
    </subcellularLocation>
</comment>
<reference evidence="10 11" key="1">
    <citation type="submission" date="2015-01" db="EMBL/GenBank/DDBJ databases">
        <title>Lactococcus lactis subsp.lactis JCM 5805 whole genome shotgun sequence.</title>
        <authorList>
            <person name="Fujii T."/>
            <person name="Tomita Y."/>
            <person name="Ikushima S."/>
            <person name="Fujiwara D."/>
        </authorList>
    </citation>
    <scope>NUCLEOTIDE SEQUENCE [LARGE SCALE GENOMIC DNA]</scope>
    <source>
        <strain evidence="10 11">JCM 5805</strain>
    </source>
</reference>
<feature type="transmembrane region" description="Helical" evidence="9">
    <location>
        <begin position="200"/>
        <end position="222"/>
    </location>
</feature>
<feature type="transmembrane region" description="Helical" evidence="9">
    <location>
        <begin position="16"/>
        <end position="37"/>
    </location>
</feature>
<keyword evidence="3" id="KW-1003">Cell membrane</keyword>
<name>A0A0B8QNR2_LACLL</name>
<evidence type="ECO:0000256" key="8">
    <source>
        <dbReference type="ARBA" id="ARBA00023136"/>
    </source>
</evidence>
<feature type="transmembrane region" description="Helical" evidence="9">
    <location>
        <begin position="144"/>
        <end position="162"/>
    </location>
</feature>
<organism evidence="10 11">
    <name type="scientific">Lactococcus lactis subsp. lactis</name>
    <name type="common">Streptococcus lactis</name>
    <dbReference type="NCBI Taxonomy" id="1360"/>
    <lineage>
        <taxon>Bacteria</taxon>
        <taxon>Bacillati</taxon>
        <taxon>Bacillota</taxon>
        <taxon>Bacilli</taxon>
        <taxon>Lactobacillales</taxon>
        <taxon>Streptococcaceae</taxon>
        <taxon>Lactococcus</taxon>
    </lineage>
</organism>
<feature type="transmembrane region" description="Helical" evidence="9">
    <location>
        <begin position="80"/>
        <end position="104"/>
    </location>
</feature>
<dbReference type="PANTHER" id="PTHR43744:SF2">
    <property type="entry name" value="ARABINOOLIGOSACCHARIDES TRANSPORT SYSTEM PERMEASE PROTEIN ARAQ"/>
    <property type="match status" value="1"/>
</dbReference>
<evidence type="ECO:0000256" key="6">
    <source>
        <dbReference type="ARBA" id="ARBA00022927"/>
    </source>
</evidence>
<dbReference type="GO" id="GO:0015833">
    <property type="term" value="P:peptide transport"/>
    <property type="evidence" value="ECO:0007669"/>
    <property type="project" value="UniProtKB-KW"/>
</dbReference>
<keyword evidence="5" id="KW-0571">Peptide transport</keyword>
<dbReference type="Gene3D" id="1.10.3720.10">
    <property type="entry name" value="MetI-like"/>
    <property type="match status" value="1"/>
</dbReference>
<dbReference type="PROSITE" id="PS50928">
    <property type="entry name" value="ABC_TM1"/>
    <property type="match status" value="1"/>
</dbReference>
<dbReference type="CDD" id="cd06261">
    <property type="entry name" value="TM_PBP2"/>
    <property type="match status" value="1"/>
</dbReference>
<accession>A0A0B8QNR2</accession>
<dbReference type="Proteomes" id="UP000031847">
    <property type="component" value="Unassembled WGS sequence"/>
</dbReference>
<keyword evidence="8 9" id="KW-0472">Membrane</keyword>
<evidence type="ECO:0000256" key="7">
    <source>
        <dbReference type="ARBA" id="ARBA00022989"/>
    </source>
</evidence>
<proteinExistence type="inferred from homology"/>
<dbReference type="EMBL" id="BBSI01000022">
    <property type="protein sequence ID" value="GAM80236.1"/>
    <property type="molecule type" value="Genomic_DNA"/>
</dbReference>
<sequence length="285" mass="31360">MEPKSMSKQLRVRRTLIYIFFGILTLLSLIPFIYMLVNSTRSLVQITSGVSLLPGSSLAHNLQILKGYGMNMWQGMGNSAFISITSTAISIYFSALSAYALTAYDFKGKKIIYGFIIALIMIPGQVSMIGFYKFMIQLNLLDNYIPLILPAICAPASIFFLCEYMSTVYNKDYADSARLDGASELKIFHRIMLPMMKPGLATMGIFGFIFSWNNFMMPLILITNQKLYTLPMQIQVLTANGGGGHVVEWGAVYVGVSIAIAPTILAYLLLSRFIIAGGNAGGVKG</sequence>
<protein>
    <submittedName>
        <fullName evidence="10">ABC-type sugar transport system, permease component</fullName>
    </submittedName>
</protein>
<evidence type="ECO:0000256" key="1">
    <source>
        <dbReference type="ARBA" id="ARBA00004651"/>
    </source>
</evidence>
<dbReference type="PATRIC" id="fig|1360.96.peg.454"/>
<feature type="transmembrane region" description="Helical" evidence="9">
    <location>
        <begin position="250"/>
        <end position="270"/>
    </location>
</feature>
<evidence type="ECO:0000313" key="11">
    <source>
        <dbReference type="Proteomes" id="UP000031847"/>
    </source>
</evidence>
<dbReference type="GO" id="GO:0015031">
    <property type="term" value="P:protein transport"/>
    <property type="evidence" value="ECO:0007669"/>
    <property type="project" value="UniProtKB-KW"/>
</dbReference>
<comment type="caution">
    <text evidence="10">The sequence shown here is derived from an EMBL/GenBank/DDBJ whole genome shotgun (WGS) entry which is preliminary data.</text>
</comment>
<dbReference type="PANTHER" id="PTHR43744">
    <property type="entry name" value="ABC TRANSPORTER PERMEASE PROTEIN MG189-RELATED-RELATED"/>
    <property type="match status" value="1"/>
</dbReference>
<dbReference type="Pfam" id="PF00528">
    <property type="entry name" value="BPD_transp_1"/>
    <property type="match status" value="1"/>
</dbReference>
<keyword evidence="4 9" id="KW-0812">Transmembrane</keyword>
<dbReference type="GO" id="GO:0005886">
    <property type="term" value="C:plasma membrane"/>
    <property type="evidence" value="ECO:0007669"/>
    <property type="project" value="UniProtKB-SubCell"/>
</dbReference>
<evidence type="ECO:0000313" key="10">
    <source>
        <dbReference type="EMBL" id="GAM80236.1"/>
    </source>
</evidence>
<dbReference type="GO" id="GO:0055085">
    <property type="term" value="P:transmembrane transport"/>
    <property type="evidence" value="ECO:0007669"/>
    <property type="project" value="InterPro"/>
</dbReference>
<evidence type="ECO:0000256" key="4">
    <source>
        <dbReference type="ARBA" id="ARBA00022692"/>
    </source>
</evidence>
<evidence type="ECO:0000256" key="9">
    <source>
        <dbReference type="RuleBase" id="RU363032"/>
    </source>
</evidence>
<dbReference type="AlphaFoldDB" id="A0A0B8QNR2"/>
<dbReference type="SUPFAM" id="SSF161098">
    <property type="entry name" value="MetI-like"/>
    <property type="match status" value="1"/>
</dbReference>
<evidence type="ECO:0000256" key="2">
    <source>
        <dbReference type="ARBA" id="ARBA00022448"/>
    </source>
</evidence>